<reference evidence="5" key="1">
    <citation type="submission" date="2022-07" db="EMBL/GenBank/DDBJ databases">
        <title>Evaluation of T. orientalis genome assembly methods using nanopore sequencing and analysis of variation between genomes.</title>
        <authorList>
            <person name="Yam J."/>
            <person name="Micallef M.L."/>
            <person name="Liu M."/>
            <person name="Djordjevic S.P."/>
            <person name="Bogema D.R."/>
            <person name="Jenkins C."/>
        </authorList>
    </citation>
    <scope>NUCLEOTIDE SEQUENCE</scope>
    <source>
        <strain evidence="5">Goon Nure</strain>
    </source>
</reference>
<feature type="repeat" description="WD" evidence="4">
    <location>
        <begin position="133"/>
        <end position="174"/>
    </location>
</feature>
<dbReference type="PRINTS" id="PR00320">
    <property type="entry name" value="GPROTEINBRPT"/>
</dbReference>
<evidence type="ECO:0000256" key="2">
    <source>
        <dbReference type="ARBA" id="ARBA00022737"/>
    </source>
</evidence>
<organism evidence="5 6">
    <name type="scientific">Theileria orientalis</name>
    <dbReference type="NCBI Taxonomy" id="68886"/>
    <lineage>
        <taxon>Eukaryota</taxon>
        <taxon>Sar</taxon>
        <taxon>Alveolata</taxon>
        <taxon>Apicomplexa</taxon>
        <taxon>Aconoidasida</taxon>
        <taxon>Piroplasmida</taxon>
        <taxon>Theileriidae</taxon>
        <taxon>Theileria</taxon>
    </lineage>
</organism>
<dbReference type="InterPro" id="IPR015943">
    <property type="entry name" value="WD40/YVTN_repeat-like_dom_sf"/>
</dbReference>
<dbReference type="AlphaFoldDB" id="A0A976QSM1"/>
<dbReference type="Gene3D" id="2.130.10.10">
    <property type="entry name" value="YVTN repeat-like/Quinoprotein amine dehydrogenase"/>
    <property type="match status" value="3"/>
</dbReference>
<keyword evidence="2" id="KW-0677">Repeat</keyword>
<dbReference type="PANTHER" id="PTHR19920">
    <property type="entry name" value="WD40 PROTEIN CIAO1"/>
    <property type="match status" value="1"/>
</dbReference>
<sequence>MEIKHLLCINGHNERIWSVSWSPTEDLFATSSSDFKVKIWRLKKNDTSRGINRCTMNNAECGGEYNYELEFEIDNFFKKSPRSVKFSNDGKYLICASFDGMSSIWSKARESESGPEDVPERQKRKEWVCLATLEGHENEVKCASFDISGNYIASCGRDKTIWIYEKSNEKREEDYQDLNRLNSNLDYFCAAILTGHKQDVKHVCWSPIALLLASASYDNTIRIWTLKENDWFCIQTLNLHTNTVWCLSFNRDGTRLASCSSDKTVFVYQSRFMLGLNGILGKLLKSCAELPKLSTVLKNRCVVLNTSFPVPQANLEVKLGHYGPILADDWEVNRAYEELHSRPIYSLDFDDYIITAGGDNKVKVIDLSDKFSNIYELAAHTADVNAVSWNRHSKEHVFASVGDDEYIRIWKLVK</sequence>
<evidence type="ECO:0000313" key="6">
    <source>
        <dbReference type="Proteomes" id="UP000244811"/>
    </source>
</evidence>
<dbReference type="InterPro" id="IPR028608">
    <property type="entry name" value="CIAO1/Cia1"/>
</dbReference>
<comment type="function">
    <text evidence="3">Essential component of the cytosolic iron-sulfur (Fe/S) protein assembly machinery. Required for the maturation of extramitochondrial Fe/S proteins.</text>
</comment>
<dbReference type="SUPFAM" id="SSF50978">
    <property type="entry name" value="WD40 repeat-like"/>
    <property type="match status" value="1"/>
</dbReference>
<feature type="repeat" description="WD" evidence="4">
    <location>
        <begin position="237"/>
        <end position="269"/>
    </location>
</feature>
<evidence type="ECO:0000256" key="1">
    <source>
        <dbReference type="ARBA" id="ARBA00022574"/>
    </source>
</evidence>
<dbReference type="EMBL" id="CP056070">
    <property type="protein sequence ID" value="UKK01036.2"/>
    <property type="molecule type" value="Genomic_DNA"/>
</dbReference>
<comment type="similarity">
    <text evidence="3">Belongs to the WD repeat CIA1 family.</text>
</comment>
<accession>A0A976QSM1</accession>
<feature type="repeat" description="WD" evidence="4">
    <location>
        <begin position="9"/>
        <end position="50"/>
    </location>
</feature>
<dbReference type="Proteomes" id="UP000244811">
    <property type="component" value="Chromosome 3"/>
</dbReference>
<evidence type="ECO:0000256" key="3">
    <source>
        <dbReference type="HAMAP-Rule" id="MF_03037"/>
    </source>
</evidence>
<dbReference type="GO" id="GO:0097361">
    <property type="term" value="C:cytosolic [4Fe-4S] assembly targeting complex"/>
    <property type="evidence" value="ECO:0007669"/>
    <property type="project" value="InterPro"/>
</dbReference>
<evidence type="ECO:0000256" key="4">
    <source>
        <dbReference type="PROSITE-ProRule" id="PRU00221"/>
    </source>
</evidence>
<dbReference type="InterPro" id="IPR036322">
    <property type="entry name" value="WD40_repeat_dom_sf"/>
</dbReference>
<proteinExistence type="inferred from homology"/>
<dbReference type="InterPro" id="IPR001680">
    <property type="entry name" value="WD40_rpt"/>
</dbReference>
<keyword evidence="1 4" id="KW-0853">WD repeat</keyword>
<dbReference type="InterPro" id="IPR020472">
    <property type="entry name" value="WD40_PAC1"/>
</dbReference>
<dbReference type="PROSITE" id="PS50294">
    <property type="entry name" value="WD_REPEATS_REGION"/>
    <property type="match status" value="4"/>
</dbReference>
<dbReference type="Pfam" id="PF00400">
    <property type="entry name" value="WD40"/>
    <property type="match status" value="6"/>
</dbReference>
<feature type="repeat" description="WD" evidence="4">
    <location>
        <begin position="377"/>
        <end position="414"/>
    </location>
</feature>
<dbReference type="CDD" id="cd00200">
    <property type="entry name" value="WD40"/>
    <property type="match status" value="1"/>
</dbReference>
<protein>
    <recommendedName>
        <fullName evidence="3">Probable cytosolic iron-sulfur protein assembly protein CIAO1 homolog</fullName>
    </recommendedName>
</protein>
<dbReference type="SMART" id="SM00320">
    <property type="entry name" value="WD40"/>
    <property type="match status" value="7"/>
</dbReference>
<evidence type="ECO:0000313" key="5">
    <source>
        <dbReference type="EMBL" id="UKK01036.2"/>
    </source>
</evidence>
<name>A0A976QSM1_THEOR</name>
<dbReference type="HAMAP" id="MF_03037">
    <property type="entry name" value="ciao1"/>
    <property type="match status" value="1"/>
</dbReference>
<feature type="repeat" description="WD" evidence="4">
    <location>
        <begin position="193"/>
        <end position="227"/>
    </location>
</feature>
<dbReference type="PROSITE" id="PS50082">
    <property type="entry name" value="WD_REPEATS_2"/>
    <property type="match status" value="5"/>
</dbReference>
<dbReference type="GO" id="GO:0016226">
    <property type="term" value="P:iron-sulfur cluster assembly"/>
    <property type="evidence" value="ECO:0007669"/>
    <property type="project" value="UniProtKB-UniRule"/>
</dbReference>
<gene>
    <name evidence="5" type="ORF">MACK_001849</name>
</gene>
<dbReference type="PANTHER" id="PTHR19920:SF0">
    <property type="entry name" value="CYTOSOLIC IRON-SULFUR PROTEIN ASSEMBLY PROTEIN CIAO1-RELATED"/>
    <property type="match status" value="1"/>
</dbReference>